<proteinExistence type="predicted"/>
<evidence type="ECO:0000313" key="2">
    <source>
        <dbReference type="Proteomes" id="UP000077266"/>
    </source>
</evidence>
<reference evidence="1 2" key="1">
    <citation type="journal article" date="2016" name="Mol. Biol. Evol.">
        <title>Comparative Genomics of Early-Diverging Mushroom-Forming Fungi Provides Insights into the Origins of Lignocellulose Decay Capabilities.</title>
        <authorList>
            <person name="Nagy L.G."/>
            <person name="Riley R."/>
            <person name="Tritt A."/>
            <person name="Adam C."/>
            <person name="Daum C."/>
            <person name="Floudas D."/>
            <person name="Sun H."/>
            <person name="Yadav J.S."/>
            <person name="Pangilinan J."/>
            <person name="Larsson K.H."/>
            <person name="Matsuura K."/>
            <person name="Barry K."/>
            <person name="Labutti K."/>
            <person name="Kuo R."/>
            <person name="Ohm R.A."/>
            <person name="Bhattacharya S.S."/>
            <person name="Shirouzu T."/>
            <person name="Yoshinaga Y."/>
            <person name="Martin F.M."/>
            <person name="Grigoriev I.V."/>
            <person name="Hibbett D.S."/>
        </authorList>
    </citation>
    <scope>NUCLEOTIDE SEQUENCE [LARGE SCALE GENOMIC DNA]</scope>
    <source>
        <strain evidence="1 2">HHB12029</strain>
    </source>
</reference>
<dbReference type="InParanoid" id="A0A165LAA5"/>
<organism evidence="1 2">
    <name type="scientific">Exidia glandulosa HHB12029</name>
    <dbReference type="NCBI Taxonomy" id="1314781"/>
    <lineage>
        <taxon>Eukaryota</taxon>
        <taxon>Fungi</taxon>
        <taxon>Dikarya</taxon>
        <taxon>Basidiomycota</taxon>
        <taxon>Agaricomycotina</taxon>
        <taxon>Agaricomycetes</taxon>
        <taxon>Auriculariales</taxon>
        <taxon>Exidiaceae</taxon>
        <taxon>Exidia</taxon>
    </lineage>
</organism>
<dbReference type="Proteomes" id="UP000077266">
    <property type="component" value="Unassembled WGS sequence"/>
</dbReference>
<dbReference type="AlphaFoldDB" id="A0A165LAA5"/>
<protein>
    <submittedName>
        <fullName evidence="1">Uncharacterized protein</fullName>
    </submittedName>
</protein>
<evidence type="ECO:0000313" key="1">
    <source>
        <dbReference type="EMBL" id="KZV97588.1"/>
    </source>
</evidence>
<name>A0A165LAA5_EXIGL</name>
<keyword evidence="2" id="KW-1185">Reference proteome</keyword>
<dbReference type="EMBL" id="KV425928">
    <property type="protein sequence ID" value="KZV97588.1"/>
    <property type="molecule type" value="Genomic_DNA"/>
</dbReference>
<gene>
    <name evidence="1" type="ORF">EXIGLDRAFT_832731</name>
</gene>
<accession>A0A165LAA5</accession>
<dbReference type="OrthoDB" id="2269034at2759"/>
<dbReference type="Gene3D" id="1.20.1280.50">
    <property type="match status" value="1"/>
</dbReference>
<sequence length="549" mass="61613">MTSAASADTTIRLTGMDDVEQTIARAFEATMQNSVQTDLEALERAHKAFASNLDEILASCMRRRNATSSFQCRLPDELWSAIWEDDALTISDWISFSHVCHAWRRLALLSPRLWRDISFVTRPPPECSCTTCLDDETSHLEVQFARLDVLLPRSSPLPFNFRISCPDNAQIVSLSLILRLAQTFEPHGRRLARMHAEFDDPTKLCSFLGSLESLPTLRVLVADTTFGSTVDQRVSLPISRDRMPQLQTLNLSHWDFDYEPFPLADPCMLSVKDLSYTFTCADDLIRLFRSFPRLETVTLCPIDGDLAADFNSALDVLEIRRLAAKVQDVTLVDVSDLQEALFVDMFHGPERGAMTMDFFNTPHPASLSSLADLRESLGDGEVELALTCIGASSVLITAQTLDGRRRRRFTFPHHRRDDLDDVQILDRVFSRIWEFLPPSSVDTLVIDAETWSALPMFSSSSTRTTELRVVLRDEERYPFPWTGPHPARFPALRGVTVSTAGPWKSEIAAKSLVQFVKSLDPEGKGLKVVLQDGVSIVGQDDELRAMCGL</sequence>
<dbReference type="SUPFAM" id="SSF81383">
    <property type="entry name" value="F-box domain"/>
    <property type="match status" value="1"/>
</dbReference>
<dbReference type="SUPFAM" id="SSF52047">
    <property type="entry name" value="RNI-like"/>
    <property type="match status" value="1"/>
</dbReference>
<dbReference type="InterPro" id="IPR036047">
    <property type="entry name" value="F-box-like_dom_sf"/>
</dbReference>